<keyword evidence="9" id="KW-0325">Glycoprotein</keyword>
<dbReference type="GO" id="GO:0042102">
    <property type="term" value="P:positive regulation of T cell proliferation"/>
    <property type="evidence" value="ECO:0007669"/>
    <property type="project" value="TreeGrafter"/>
</dbReference>
<keyword evidence="13" id="KW-1185">Reference proteome</keyword>
<dbReference type="RefSeq" id="XP_026095717.1">
    <property type="nucleotide sequence ID" value="XM_026239932.1"/>
</dbReference>
<dbReference type="GO" id="GO:0031295">
    <property type="term" value="P:T cell costimulation"/>
    <property type="evidence" value="ECO:0007669"/>
    <property type="project" value="TreeGrafter"/>
</dbReference>
<feature type="transmembrane region" description="Helical" evidence="11">
    <location>
        <begin position="241"/>
        <end position="262"/>
    </location>
</feature>
<evidence type="ECO:0000256" key="2">
    <source>
        <dbReference type="ARBA" id="ARBA00022475"/>
    </source>
</evidence>
<accession>A0A6P6MH36</accession>
<dbReference type="InterPro" id="IPR013783">
    <property type="entry name" value="Ig-like_fold"/>
</dbReference>
<evidence type="ECO:0000256" key="8">
    <source>
        <dbReference type="ARBA" id="ARBA00023170"/>
    </source>
</evidence>
<dbReference type="GO" id="GO:0009897">
    <property type="term" value="C:external side of plasma membrane"/>
    <property type="evidence" value="ECO:0007669"/>
    <property type="project" value="TreeGrafter"/>
</dbReference>
<evidence type="ECO:0000256" key="10">
    <source>
        <dbReference type="ARBA" id="ARBA00023319"/>
    </source>
</evidence>
<dbReference type="PANTHER" id="PTHR25466">
    <property type="entry name" value="T-LYMPHOCYTE ACTIVATION ANTIGEN"/>
    <property type="match status" value="1"/>
</dbReference>
<keyword evidence="3 11" id="KW-0812">Transmembrane</keyword>
<evidence type="ECO:0000256" key="5">
    <source>
        <dbReference type="ARBA" id="ARBA00022989"/>
    </source>
</evidence>
<evidence type="ECO:0000256" key="3">
    <source>
        <dbReference type="ARBA" id="ARBA00022692"/>
    </source>
</evidence>
<dbReference type="InterPro" id="IPR013106">
    <property type="entry name" value="Ig_V-set"/>
</dbReference>
<protein>
    <submittedName>
        <fullName evidence="14">Butyrophilin-like protein 2</fullName>
    </submittedName>
</protein>
<keyword evidence="7" id="KW-1015">Disulfide bond</keyword>
<proteinExistence type="predicted"/>
<keyword evidence="2" id="KW-1003">Cell membrane</keyword>
<keyword evidence="6 11" id="KW-0472">Membrane</keyword>
<dbReference type="Pfam" id="PF07686">
    <property type="entry name" value="V-set"/>
    <property type="match status" value="2"/>
</dbReference>
<dbReference type="InterPro" id="IPR003598">
    <property type="entry name" value="Ig_sub2"/>
</dbReference>
<dbReference type="Gene3D" id="2.60.40.10">
    <property type="entry name" value="Immunoglobulins"/>
    <property type="match status" value="2"/>
</dbReference>
<dbReference type="GeneID" id="113067560"/>
<sequence>SGLIFHGPSGPLVAPLGSSVVLPCYVDELLSMEDLEVEWRRAGSETLVHLYQDGESRPESQQQDYHDRAHFFTDQIQHGNFSLRLDNLTAEDEGKYTCKVHSQNDSGETVVQIKHARLLVSGSNVSISASVGEDVTLNCSVDSHITPEHIEEVSWKKTDEDEDILVLLYQNNQTLSDSSHERYRDRVEFFTAEIPKGNFSLRLKSVRTEDKGVYMCKVFSGGLSANATVELERLGFSVSHIMVLILCILASGSALLLCFIIYCRTPIKGKCVTKIIFK</sequence>
<comment type="subcellular location">
    <subcellularLocation>
        <location evidence="1">Cell membrane</location>
        <topology evidence="1">Single-pass type I membrane protein</topology>
    </subcellularLocation>
</comment>
<evidence type="ECO:0000256" key="6">
    <source>
        <dbReference type="ARBA" id="ARBA00023136"/>
    </source>
</evidence>
<dbReference type="SUPFAM" id="SSF48726">
    <property type="entry name" value="Immunoglobulin"/>
    <property type="match status" value="2"/>
</dbReference>
<keyword evidence="5 11" id="KW-1133">Transmembrane helix</keyword>
<evidence type="ECO:0000256" key="11">
    <source>
        <dbReference type="SAM" id="Phobius"/>
    </source>
</evidence>
<reference evidence="14" key="1">
    <citation type="submission" date="2025-08" db="UniProtKB">
        <authorList>
            <consortium name="RefSeq"/>
        </authorList>
    </citation>
    <scope>IDENTIFICATION</scope>
    <source>
        <strain evidence="14">Wakin</strain>
        <tissue evidence="14">Muscle</tissue>
    </source>
</reference>
<keyword evidence="10" id="KW-0393">Immunoglobulin domain</keyword>
<evidence type="ECO:0000256" key="7">
    <source>
        <dbReference type="ARBA" id="ARBA00023157"/>
    </source>
</evidence>
<dbReference type="GO" id="GO:0006955">
    <property type="term" value="P:immune response"/>
    <property type="evidence" value="ECO:0007669"/>
    <property type="project" value="TreeGrafter"/>
</dbReference>
<dbReference type="Proteomes" id="UP000515129">
    <property type="component" value="Linkage group LG28B"/>
</dbReference>
<dbReference type="SMART" id="SM00406">
    <property type="entry name" value="IGv"/>
    <property type="match status" value="2"/>
</dbReference>
<evidence type="ECO:0000256" key="4">
    <source>
        <dbReference type="ARBA" id="ARBA00022729"/>
    </source>
</evidence>
<evidence type="ECO:0000259" key="12">
    <source>
        <dbReference type="PROSITE" id="PS50835"/>
    </source>
</evidence>
<dbReference type="FunFam" id="2.60.40.10:FF:000142">
    <property type="entry name" value="V-set domain-containing T-cell activation inhibitor 1"/>
    <property type="match status" value="2"/>
</dbReference>
<dbReference type="InterPro" id="IPR036179">
    <property type="entry name" value="Ig-like_dom_sf"/>
</dbReference>
<dbReference type="PROSITE" id="PS50835">
    <property type="entry name" value="IG_LIKE"/>
    <property type="match status" value="2"/>
</dbReference>
<dbReference type="PANTHER" id="PTHR25466:SF14">
    <property type="entry name" value="BUTYROPHILIN SUBFAMILY 2 MEMBER A2-LIKE-RELATED"/>
    <property type="match status" value="1"/>
</dbReference>
<organism evidence="13 14">
    <name type="scientific">Carassius auratus</name>
    <name type="common">Goldfish</name>
    <dbReference type="NCBI Taxonomy" id="7957"/>
    <lineage>
        <taxon>Eukaryota</taxon>
        <taxon>Metazoa</taxon>
        <taxon>Chordata</taxon>
        <taxon>Craniata</taxon>
        <taxon>Vertebrata</taxon>
        <taxon>Euteleostomi</taxon>
        <taxon>Actinopterygii</taxon>
        <taxon>Neopterygii</taxon>
        <taxon>Teleostei</taxon>
        <taxon>Ostariophysi</taxon>
        <taxon>Cypriniformes</taxon>
        <taxon>Cyprinidae</taxon>
        <taxon>Cyprininae</taxon>
        <taxon>Carassius</taxon>
    </lineage>
</organism>
<dbReference type="KEGG" id="caua:113067560"/>
<gene>
    <name evidence="14" type="primary">LOC113067560</name>
</gene>
<dbReference type="GO" id="GO:0042130">
    <property type="term" value="P:negative regulation of T cell proliferation"/>
    <property type="evidence" value="ECO:0007669"/>
    <property type="project" value="TreeGrafter"/>
</dbReference>
<feature type="domain" description="Ig-like" evidence="12">
    <location>
        <begin position="132"/>
        <end position="230"/>
    </location>
</feature>
<dbReference type="AlphaFoldDB" id="A0A6P6MH36"/>
<evidence type="ECO:0000256" key="9">
    <source>
        <dbReference type="ARBA" id="ARBA00023180"/>
    </source>
</evidence>
<dbReference type="GO" id="GO:0071222">
    <property type="term" value="P:cellular response to lipopolysaccharide"/>
    <property type="evidence" value="ECO:0007669"/>
    <property type="project" value="TreeGrafter"/>
</dbReference>
<name>A0A6P6MH36_CARAU</name>
<keyword evidence="4" id="KW-0732">Signal</keyword>
<dbReference type="InterPro" id="IPR007110">
    <property type="entry name" value="Ig-like_dom"/>
</dbReference>
<dbReference type="InterPro" id="IPR051713">
    <property type="entry name" value="T-cell_Activation_Regulation"/>
</dbReference>
<keyword evidence="8" id="KW-0675">Receptor</keyword>
<feature type="non-terminal residue" evidence="14">
    <location>
        <position position="1"/>
    </location>
</feature>
<dbReference type="SMART" id="SM00409">
    <property type="entry name" value="IG"/>
    <property type="match status" value="2"/>
</dbReference>
<dbReference type="InterPro" id="IPR003599">
    <property type="entry name" value="Ig_sub"/>
</dbReference>
<dbReference type="OrthoDB" id="10012075at2759"/>
<evidence type="ECO:0000313" key="14">
    <source>
        <dbReference type="RefSeq" id="XP_026095717.1"/>
    </source>
</evidence>
<dbReference type="GO" id="GO:0007166">
    <property type="term" value="P:cell surface receptor signaling pathway"/>
    <property type="evidence" value="ECO:0007669"/>
    <property type="project" value="TreeGrafter"/>
</dbReference>
<dbReference type="SMART" id="SM00408">
    <property type="entry name" value="IGc2"/>
    <property type="match status" value="2"/>
</dbReference>
<evidence type="ECO:0000313" key="13">
    <source>
        <dbReference type="Proteomes" id="UP000515129"/>
    </source>
</evidence>
<evidence type="ECO:0000256" key="1">
    <source>
        <dbReference type="ARBA" id="ARBA00004251"/>
    </source>
</evidence>
<feature type="domain" description="Ig-like" evidence="12">
    <location>
        <begin position="17"/>
        <end position="114"/>
    </location>
</feature>